<dbReference type="InterPro" id="IPR012341">
    <property type="entry name" value="6hp_glycosidase-like_sf"/>
</dbReference>
<proteinExistence type="predicted"/>
<name>A0A1E7KFK5_9ACTN</name>
<dbReference type="GO" id="GO:0015927">
    <property type="term" value="F:trehalase activity"/>
    <property type="evidence" value="ECO:0007669"/>
    <property type="project" value="TreeGrafter"/>
</dbReference>
<keyword evidence="3" id="KW-0378">Hydrolase</keyword>
<dbReference type="EMBL" id="LJGU01000127">
    <property type="protein sequence ID" value="OEV02664.1"/>
    <property type="molecule type" value="Genomic_DNA"/>
</dbReference>
<dbReference type="Proteomes" id="UP000176101">
    <property type="component" value="Unassembled WGS sequence"/>
</dbReference>
<accession>A0A1E7KFK5</accession>
<dbReference type="PANTHER" id="PTHR31616">
    <property type="entry name" value="TREHALASE"/>
    <property type="match status" value="1"/>
</dbReference>
<keyword evidence="4" id="KW-1185">Reference proteome</keyword>
<gene>
    <name evidence="3" type="ORF">AN216_14305</name>
</gene>
<dbReference type="PATRIC" id="fig|1075402.3.peg.1760"/>
<dbReference type="PANTHER" id="PTHR31616:SF10">
    <property type="entry name" value="TREHALASE"/>
    <property type="match status" value="1"/>
</dbReference>
<dbReference type="AlphaFoldDB" id="A0A1E7KFK5"/>
<dbReference type="STRING" id="1075402.AN216_14305"/>
<comment type="caution">
    <text evidence="3">The sequence shown here is derived from an EMBL/GenBank/DDBJ whole genome shotgun (WGS) entry which is preliminary data.</text>
</comment>
<dbReference type="RefSeq" id="WP_070197038.1">
    <property type="nucleotide sequence ID" value="NZ_LJGU01000127.1"/>
</dbReference>
<dbReference type="InterPro" id="IPR011613">
    <property type="entry name" value="GH15-like"/>
</dbReference>
<evidence type="ECO:0000259" key="1">
    <source>
        <dbReference type="Pfam" id="PF00723"/>
    </source>
</evidence>
<dbReference type="InterPro" id="IPR045582">
    <property type="entry name" value="Trehalase-like_N"/>
</dbReference>
<protein>
    <submittedName>
        <fullName evidence="3">Glycoside hydrolase</fullName>
    </submittedName>
</protein>
<dbReference type="Gene3D" id="1.50.10.10">
    <property type="match status" value="1"/>
</dbReference>
<feature type="domain" description="Trehalase-like N-terminal" evidence="2">
    <location>
        <begin position="18"/>
        <end position="138"/>
    </location>
</feature>
<organism evidence="3 4">
    <name type="scientific">Streptomyces oceani</name>
    <dbReference type="NCBI Taxonomy" id="1075402"/>
    <lineage>
        <taxon>Bacteria</taxon>
        <taxon>Bacillati</taxon>
        <taxon>Actinomycetota</taxon>
        <taxon>Actinomycetes</taxon>
        <taxon>Kitasatosporales</taxon>
        <taxon>Streptomycetaceae</taxon>
        <taxon>Streptomyces</taxon>
    </lineage>
</organism>
<evidence type="ECO:0000259" key="2">
    <source>
        <dbReference type="Pfam" id="PF19291"/>
    </source>
</evidence>
<dbReference type="InterPro" id="IPR008928">
    <property type="entry name" value="6-hairpin_glycosidase_sf"/>
</dbReference>
<dbReference type="Pfam" id="PF00723">
    <property type="entry name" value="Glyco_hydro_15"/>
    <property type="match status" value="1"/>
</dbReference>
<feature type="domain" description="GH15-like" evidence="1">
    <location>
        <begin position="250"/>
        <end position="584"/>
    </location>
</feature>
<evidence type="ECO:0000313" key="4">
    <source>
        <dbReference type="Proteomes" id="UP000176101"/>
    </source>
</evidence>
<evidence type="ECO:0000313" key="3">
    <source>
        <dbReference type="EMBL" id="OEV02664.1"/>
    </source>
</evidence>
<reference evidence="3 4" key="1">
    <citation type="journal article" date="2016" name="Front. Microbiol.">
        <title>Comparative Genomics Analysis of Streptomyces Species Reveals Their Adaptation to the Marine Environment and Their Diversity at the Genomic Level.</title>
        <authorList>
            <person name="Tian X."/>
            <person name="Zhang Z."/>
            <person name="Yang T."/>
            <person name="Chen M."/>
            <person name="Li J."/>
            <person name="Chen F."/>
            <person name="Yang J."/>
            <person name="Li W."/>
            <person name="Zhang B."/>
            <person name="Zhang Z."/>
            <person name="Wu J."/>
            <person name="Zhang C."/>
            <person name="Long L."/>
            <person name="Xiao J."/>
        </authorList>
    </citation>
    <scope>NUCLEOTIDE SEQUENCE [LARGE SCALE GENOMIC DNA]</scope>
    <source>
        <strain evidence="3 4">SCSIO 02100</strain>
    </source>
</reference>
<dbReference type="Pfam" id="PF19291">
    <property type="entry name" value="TREH_N"/>
    <property type="match status" value="1"/>
</dbReference>
<dbReference type="SUPFAM" id="SSF48208">
    <property type="entry name" value="Six-hairpin glycosidases"/>
    <property type="match status" value="1"/>
</dbReference>
<dbReference type="OrthoDB" id="3902805at2"/>
<sequence length="593" mass="65351">MDSDSRTPAFRANPWALREYAFLADGERGALLDPNGAVVWLCAPRWHSAAIFSVLIGGDGRYVVCPEDEWRVWGGYYEAGSLIRVSRWVTRDGVVECREALAMPATPDRLVMLRSVRAVRGDARVRLLLDPRPDFGQSAPPPLRWDGGIWSAAAGDLRLRWTGPPDASWVSEGGLHTRLELPEGTERDLVLEIRTAGAGSPTRAADDLDARRLWRATERRWRELVPDCRDVPARGDVQHAYAVLHGMTSSAGGMVAAATTSLPERANEGRNYDYRYAWLRDQSYAGIAAAAHGTYPLLDSAVRFATARVLEDGDALRPAYTVDGGRVPSERSLPLTGYPGGSDRVGNQAARQFQLDTYGEVLQLFAEAARHGRLDDDGRRAIDAAVGAVERNWQRPDAGLWELEPRWWSHSRLSVVVGLRALVRQVPGPSAARWSSLADGILRETRRRCLRPDGAWARAADDPSPDAGLLLPLARGALEANAPSALATRELVREQLTQEGFVYRFRHDDRPLYQAEGAFLLCGFMMALVTASDGEQIAAYRWFERTRSAYGPAGLFAEEYDVIQRQLRGNLPQAFVHALLLEAAVRLGDSGPG</sequence>
<dbReference type="GO" id="GO:0005993">
    <property type="term" value="P:trehalose catabolic process"/>
    <property type="evidence" value="ECO:0007669"/>
    <property type="project" value="TreeGrafter"/>
</dbReference>